<dbReference type="RefSeq" id="WP_077845619.1">
    <property type="nucleotide sequence ID" value="NZ_LZZM01000019.1"/>
</dbReference>
<dbReference type="AlphaFoldDB" id="A0A1S8TX73"/>
<evidence type="ECO:0000313" key="1">
    <source>
        <dbReference type="EMBL" id="OOM82337.1"/>
    </source>
</evidence>
<dbReference type="Proteomes" id="UP000190890">
    <property type="component" value="Unassembled WGS sequence"/>
</dbReference>
<dbReference type="EMBL" id="LZZM01000019">
    <property type="protein sequence ID" value="OOM82337.1"/>
    <property type="molecule type" value="Genomic_DNA"/>
</dbReference>
<sequence>MIPSVESDFEFEFQEQPSKTYKIDIDKERIIGYIDEIEAIKQSIYKIINTERYDYLIYSWNYGIELSDLFGEPIPYVYSEIKRRITEALTQDDRIDSVDAFSFENKRGIVSVTFTAHTIYGDVDAEKEVEV</sequence>
<dbReference type="Pfam" id="PF10934">
    <property type="entry name" value="Sheath_initiator"/>
    <property type="match status" value="1"/>
</dbReference>
<organism evidence="1 2">
    <name type="scientific">Clostridium puniceum</name>
    <dbReference type="NCBI Taxonomy" id="29367"/>
    <lineage>
        <taxon>Bacteria</taxon>
        <taxon>Bacillati</taxon>
        <taxon>Bacillota</taxon>
        <taxon>Clostridia</taxon>
        <taxon>Eubacteriales</taxon>
        <taxon>Clostridiaceae</taxon>
        <taxon>Clostridium</taxon>
    </lineage>
</organism>
<gene>
    <name evidence="1" type="ORF">CLPUN_03060</name>
</gene>
<accession>A0A1S8TX73</accession>
<comment type="caution">
    <text evidence="1">The sequence shown here is derived from an EMBL/GenBank/DDBJ whole genome shotgun (WGS) entry which is preliminary data.</text>
</comment>
<keyword evidence="2" id="KW-1185">Reference proteome</keyword>
<proteinExistence type="predicted"/>
<dbReference type="Gene3D" id="3.10.450.40">
    <property type="match status" value="1"/>
</dbReference>
<evidence type="ECO:0000313" key="2">
    <source>
        <dbReference type="Proteomes" id="UP000190890"/>
    </source>
</evidence>
<dbReference type="STRING" id="29367.CLPUN_03060"/>
<dbReference type="SUPFAM" id="SSF160719">
    <property type="entry name" value="gpW/gp25-like"/>
    <property type="match status" value="1"/>
</dbReference>
<dbReference type="OrthoDB" id="89089at2"/>
<dbReference type="InterPro" id="IPR020288">
    <property type="entry name" value="Sheath_initiator"/>
</dbReference>
<reference evidence="1 2" key="1">
    <citation type="submission" date="2016-05" db="EMBL/GenBank/DDBJ databases">
        <title>Microbial solvent formation.</title>
        <authorList>
            <person name="Poehlein A."/>
            <person name="Montoya Solano J.D."/>
            <person name="Flitsch S."/>
            <person name="Krabben P."/>
            <person name="Duerre P."/>
            <person name="Daniel R."/>
        </authorList>
    </citation>
    <scope>NUCLEOTIDE SEQUENCE [LARGE SCALE GENOMIC DNA]</scope>
    <source>
        <strain evidence="1 2">DSM 2619</strain>
    </source>
</reference>
<name>A0A1S8TX73_9CLOT</name>
<protein>
    <recommendedName>
        <fullName evidence="3">Phage protein</fullName>
    </recommendedName>
</protein>
<evidence type="ECO:0008006" key="3">
    <source>
        <dbReference type="Google" id="ProtNLM"/>
    </source>
</evidence>